<evidence type="ECO:0000256" key="1">
    <source>
        <dbReference type="SAM" id="Phobius"/>
    </source>
</evidence>
<evidence type="ECO:0000313" key="3">
    <source>
        <dbReference type="Proteomes" id="UP000027584"/>
    </source>
</evidence>
<gene>
    <name evidence="2" type="ORF">BN963_SGAL_00601</name>
</gene>
<feature type="transmembrane region" description="Helical" evidence="1">
    <location>
        <begin position="111"/>
        <end position="138"/>
    </location>
</feature>
<feature type="transmembrane region" description="Helical" evidence="1">
    <location>
        <begin position="191"/>
        <end position="208"/>
    </location>
</feature>
<dbReference type="Proteomes" id="UP000027584">
    <property type="component" value="Unassembled WGS sequence"/>
</dbReference>
<reference evidence="2 3" key="2">
    <citation type="submission" date="2014-05" db="EMBL/GenBank/DDBJ databases">
        <title>Genome sequence of Streptococcus gallolyticus.</title>
        <authorList>
            <person name="Del Campo R."/>
        </authorList>
    </citation>
    <scope>NUCLEOTIDE SEQUENCE [LARGE SCALE GENOMIC DNA]</scope>
    <source>
        <strain evidence="2 3">LMG17956</strain>
    </source>
</reference>
<dbReference type="AlphaFoldDB" id="A0A060RGD7"/>
<name>A0A060RGD7_9STRE</name>
<proteinExistence type="predicted"/>
<sequence>MFSKLLKYELKSVGKWYFALNASVIAISFFLGFSIRSLEAYAQNQSEINSAHFAQLIPIILALIFGVLVAGAWIATLVIIIRRFYKNVFGREGYLTLTLPVSSHQLILSKLLASFIWTVFNAIVLVIGITLLVLPISGVGRFLMALPYFASLFTPTEWLVILICFILSSLSGILMIYLSIAVGQLFTDRRALMGFVAYFAIAIIVIILSETISGQLTRDTFDISINLFTYSGIECLIEGIVFYFATNYLLKNKLNIQ</sequence>
<comment type="caution">
    <text evidence="2">The sequence shown here is derived from an EMBL/GenBank/DDBJ whole genome shotgun (WGS) entry which is preliminary data.</text>
</comment>
<accession>A0A060RGD7</accession>
<feature type="transmembrane region" description="Helical" evidence="1">
    <location>
        <begin position="228"/>
        <end position="250"/>
    </location>
</feature>
<keyword evidence="1" id="KW-0472">Membrane</keyword>
<keyword evidence="1" id="KW-1133">Transmembrane helix</keyword>
<organism evidence="2 3">
    <name type="scientific">Streptococcus gallolyticus</name>
    <dbReference type="NCBI Taxonomy" id="315405"/>
    <lineage>
        <taxon>Bacteria</taxon>
        <taxon>Bacillati</taxon>
        <taxon>Bacillota</taxon>
        <taxon>Bacilli</taxon>
        <taxon>Lactobacillales</taxon>
        <taxon>Streptococcaceae</taxon>
        <taxon>Streptococcus</taxon>
    </lineage>
</organism>
<feature type="transmembrane region" description="Helical" evidence="1">
    <location>
        <begin position="55"/>
        <end position="81"/>
    </location>
</feature>
<dbReference type="EMBL" id="CCBC010000129">
    <property type="protein sequence ID" value="CDO17412.1"/>
    <property type="molecule type" value="Genomic_DNA"/>
</dbReference>
<evidence type="ECO:0000313" key="2">
    <source>
        <dbReference type="EMBL" id="CDO17412.1"/>
    </source>
</evidence>
<feature type="transmembrane region" description="Helical" evidence="1">
    <location>
        <begin position="16"/>
        <end position="35"/>
    </location>
</feature>
<keyword evidence="1" id="KW-0812">Transmembrane</keyword>
<reference evidence="2 3" key="1">
    <citation type="submission" date="2014-02" db="EMBL/GenBank/DDBJ databases">
        <authorList>
            <person name="Manrique M."/>
        </authorList>
    </citation>
    <scope>NUCLEOTIDE SEQUENCE [LARGE SCALE GENOMIC DNA]</scope>
    <source>
        <strain evidence="2 3">LMG17956</strain>
    </source>
</reference>
<protein>
    <submittedName>
        <fullName evidence="2">Putative ABC transporter, permease protein</fullName>
    </submittedName>
</protein>
<feature type="transmembrane region" description="Helical" evidence="1">
    <location>
        <begin position="158"/>
        <end position="179"/>
    </location>
</feature>